<keyword evidence="1" id="KW-1133">Transmembrane helix</keyword>
<accession>A0A1H7Z5D3</accession>
<keyword evidence="1" id="KW-0472">Membrane</keyword>
<protein>
    <submittedName>
        <fullName evidence="2">Uncharacterized protein</fullName>
    </submittedName>
</protein>
<feature type="transmembrane region" description="Helical" evidence="1">
    <location>
        <begin position="119"/>
        <end position="141"/>
    </location>
</feature>
<feature type="transmembrane region" description="Helical" evidence="1">
    <location>
        <begin position="92"/>
        <end position="113"/>
    </location>
</feature>
<dbReference type="RefSeq" id="WP_075009547.1">
    <property type="nucleotide sequence ID" value="NZ_FOAP01000018.1"/>
</dbReference>
<proteinExistence type="predicted"/>
<dbReference type="AlphaFoldDB" id="A0A1H7Z5D3"/>
<dbReference type="Proteomes" id="UP000182719">
    <property type="component" value="Unassembled WGS sequence"/>
</dbReference>
<sequence length="303" mass="34789">MKSSSGRSRPRPFPHYMPILLGTAVLFTGIHWFNWTAQEARGVLLADGLLLLAALADIWHWRQRQRLFQQHPEEPWRWETSWKLLLRPRVSWGDYVGPLLAVLFLLLVTTAVLESLYRILGLAFMLLALLGLLALAGHQWVRHESTLLKRMRRELRPGQPSLRLESIPLALGAPCQVHVVSRPGLPPVDTVTVRLTRTRERRETVRFGGKSKTQVHRTVEYEHSQKVDAKALREHRDLGLLLELPKARRENATVWHGNNRCFWDLEVSFDGSGLRPRYRLPVYSTQVEKPGADRPQRAAAASR</sequence>
<reference evidence="3" key="1">
    <citation type="submission" date="2016-10" db="EMBL/GenBank/DDBJ databases">
        <authorList>
            <person name="Varghese N."/>
            <person name="Submissions S."/>
        </authorList>
    </citation>
    <scope>NUCLEOTIDE SEQUENCE [LARGE SCALE GENOMIC DNA]</scope>
    <source>
        <strain evidence="3">DSM 17044</strain>
    </source>
</reference>
<evidence type="ECO:0000313" key="2">
    <source>
        <dbReference type="EMBL" id="SEM52699.1"/>
    </source>
</evidence>
<keyword evidence="3" id="KW-1185">Reference proteome</keyword>
<name>A0A1H7Z5D3_STIAU</name>
<feature type="transmembrane region" description="Helical" evidence="1">
    <location>
        <begin position="12"/>
        <end position="34"/>
    </location>
</feature>
<keyword evidence="1" id="KW-0812">Transmembrane</keyword>
<dbReference type="OrthoDB" id="9913789at2"/>
<feature type="transmembrane region" description="Helical" evidence="1">
    <location>
        <begin position="40"/>
        <end position="59"/>
    </location>
</feature>
<evidence type="ECO:0000313" key="3">
    <source>
        <dbReference type="Proteomes" id="UP000182719"/>
    </source>
</evidence>
<dbReference type="EMBL" id="FOAP01000018">
    <property type="protein sequence ID" value="SEM52699.1"/>
    <property type="molecule type" value="Genomic_DNA"/>
</dbReference>
<evidence type="ECO:0000256" key="1">
    <source>
        <dbReference type="SAM" id="Phobius"/>
    </source>
</evidence>
<organism evidence="2 3">
    <name type="scientific">Stigmatella aurantiaca</name>
    <dbReference type="NCBI Taxonomy" id="41"/>
    <lineage>
        <taxon>Bacteria</taxon>
        <taxon>Pseudomonadati</taxon>
        <taxon>Myxococcota</taxon>
        <taxon>Myxococcia</taxon>
        <taxon>Myxococcales</taxon>
        <taxon>Cystobacterineae</taxon>
        <taxon>Archangiaceae</taxon>
        <taxon>Stigmatella</taxon>
    </lineage>
</organism>
<gene>
    <name evidence="2" type="ORF">SAMN05444354_11848</name>
</gene>